<evidence type="ECO:0008006" key="3">
    <source>
        <dbReference type="Google" id="ProtNLM"/>
    </source>
</evidence>
<keyword evidence="2" id="KW-1185">Reference proteome</keyword>
<sequence length="135" mass="16123">MKEIKLVSLTILVLSLFACDPESCADYLIKNTTKENLEIYFFSFEKNQKESFVEINSNNYYNQESNCALGNSWRFEYFMIDSIQIKISDVVVKTYYPDSPGKNIFNTQDQDSWRISESKKYYRKFVFEITEEYLR</sequence>
<proteinExistence type="predicted"/>
<organism evidence="1 2">
    <name type="scientific">Belliella calami</name>
    <dbReference type="NCBI Taxonomy" id="2923436"/>
    <lineage>
        <taxon>Bacteria</taxon>
        <taxon>Pseudomonadati</taxon>
        <taxon>Bacteroidota</taxon>
        <taxon>Cytophagia</taxon>
        <taxon>Cytophagales</taxon>
        <taxon>Cyclobacteriaceae</taxon>
        <taxon>Belliella</taxon>
    </lineage>
</organism>
<evidence type="ECO:0000313" key="2">
    <source>
        <dbReference type="Proteomes" id="UP001165488"/>
    </source>
</evidence>
<name>A0ABS9ULC2_9BACT</name>
<dbReference type="PROSITE" id="PS51257">
    <property type="entry name" value="PROKAR_LIPOPROTEIN"/>
    <property type="match status" value="1"/>
</dbReference>
<reference evidence="1" key="1">
    <citation type="submission" date="2022-03" db="EMBL/GenBank/DDBJ databases">
        <title>De novo assembled genomes of Belliella spp. (Cyclobacteriaceae) strains.</title>
        <authorList>
            <person name="Szabo A."/>
            <person name="Korponai K."/>
            <person name="Felfoldi T."/>
        </authorList>
    </citation>
    <scope>NUCLEOTIDE SEQUENCE</scope>
    <source>
        <strain evidence="1">DSM 107340</strain>
    </source>
</reference>
<protein>
    <recommendedName>
        <fullName evidence="3">Lipoprotein</fullName>
    </recommendedName>
</protein>
<dbReference type="Proteomes" id="UP001165488">
    <property type="component" value="Unassembled WGS sequence"/>
</dbReference>
<dbReference type="EMBL" id="JAKZGS010000003">
    <property type="protein sequence ID" value="MCH7397333.1"/>
    <property type="molecule type" value="Genomic_DNA"/>
</dbReference>
<gene>
    <name evidence="1" type="ORF">MM236_05005</name>
</gene>
<comment type="caution">
    <text evidence="1">The sequence shown here is derived from an EMBL/GenBank/DDBJ whole genome shotgun (WGS) entry which is preliminary data.</text>
</comment>
<evidence type="ECO:0000313" key="1">
    <source>
        <dbReference type="EMBL" id="MCH7397333.1"/>
    </source>
</evidence>
<dbReference type="RefSeq" id="WP_241273850.1">
    <property type="nucleotide sequence ID" value="NZ_JAKZGS010000003.1"/>
</dbReference>
<accession>A0ABS9ULC2</accession>